<evidence type="ECO:0000313" key="11">
    <source>
        <dbReference type="Proteomes" id="UP000006875"/>
    </source>
</evidence>
<feature type="transmembrane region" description="Helical" evidence="8">
    <location>
        <begin position="175"/>
        <end position="201"/>
    </location>
</feature>
<dbReference type="GO" id="GO:0055085">
    <property type="term" value="P:transmembrane transport"/>
    <property type="evidence" value="ECO:0007669"/>
    <property type="project" value="InterPro"/>
</dbReference>
<dbReference type="OrthoDB" id="90456at2"/>
<name>E3HA08_ILYPC</name>
<evidence type="ECO:0000256" key="5">
    <source>
        <dbReference type="ARBA" id="ARBA00022692"/>
    </source>
</evidence>
<feature type="transmembrane region" description="Helical" evidence="8">
    <location>
        <begin position="418"/>
        <end position="442"/>
    </location>
</feature>
<keyword evidence="4" id="KW-0997">Cell inner membrane</keyword>
<dbReference type="Proteomes" id="UP000006875">
    <property type="component" value="Chromosome"/>
</dbReference>
<keyword evidence="2 8" id="KW-0813">Transport</keyword>
<reference evidence="10 11" key="1">
    <citation type="journal article" date="2010" name="Stand. Genomic Sci.">
        <title>Complete genome sequence of Ilyobacter polytropus type strain (CuHbu1).</title>
        <authorList>
            <person name="Sikorski J."/>
            <person name="Chertkov O."/>
            <person name="Lapidus A."/>
            <person name="Nolan M."/>
            <person name="Lucas S."/>
            <person name="Del Rio T.G."/>
            <person name="Tice H."/>
            <person name="Cheng J.F."/>
            <person name="Tapia R."/>
            <person name="Han C."/>
            <person name="Goodwin L."/>
            <person name="Pitluck S."/>
            <person name="Liolios K."/>
            <person name="Ivanova N."/>
            <person name="Mavromatis K."/>
            <person name="Mikhailova N."/>
            <person name="Pati A."/>
            <person name="Chen A."/>
            <person name="Palaniappan K."/>
            <person name="Land M."/>
            <person name="Hauser L."/>
            <person name="Chang Y.J."/>
            <person name="Jeffries C.D."/>
            <person name="Brambilla E."/>
            <person name="Yasawong M."/>
            <person name="Rohde M."/>
            <person name="Pukall R."/>
            <person name="Spring S."/>
            <person name="Goker M."/>
            <person name="Woyke T."/>
            <person name="Bristow J."/>
            <person name="Eisen J.A."/>
            <person name="Markowitz V."/>
            <person name="Hugenholtz P."/>
            <person name="Kyrpides N.C."/>
            <person name="Klenk H.P."/>
        </authorList>
    </citation>
    <scope>NUCLEOTIDE SEQUENCE [LARGE SCALE GENOMIC DNA]</scope>
    <source>
        <strain evidence="11">ATCC 51220 / DSM 2926 / LMG 16218 / CuHBu1</strain>
    </source>
</reference>
<dbReference type="Gene3D" id="1.10.3720.10">
    <property type="entry name" value="MetI-like"/>
    <property type="match status" value="2"/>
</dbReference>
<protein>
    <submittedName>
        <fullName evidence="10">Binding-protein-dependent transport systems inner membrane component</fullName>
    </submittedName>
</protein>
<feature type="transmembrane region" description="Helical" evidence="8">
    <location>
        <begin position="52"/>
        <end position="72"/>
    </location>
</feature>
<keyword evidence="6 8" id="KW-1133">Transmembrane helix</keyword>
<dbReference type="KEGG" id="ipo:Ilyop_1356"/>
<feature type="transmembrane region" description="Helical" evidence="8">
    <location>
        <begin position="373"/>
        <end position="397"/>
    </location>
</feature>
<dbReference type="GO" id="GO:0005886">
    <property type="term" value="C:plasma membrane"/>
    <property type="evidence" value="ECO:0007669"/>
    <property type="project" value="UniProtKB-SubCell"/>
</dbReference>
<feature type="transmembrane region" description="Helical" evidence="8">
    <location>
        <begin position="7"/>
        <end position="24"/>
    </location>
</feature>
<feature type="domain" description="ABC transmembrane type-1" evidence="9">
    <location>
        <begin position="314"/>
        <end position="498"/>
    </location>
</feature>
<dbReference type="STRING" id="572544.Ilyop_1356"/>
<dbReference type="InterPro" id="IPR000515">
    <property type="entry name" value="MetI-like"/>
</dbReference>
<evidence type="ECO:0000256" key="2">
    <source>
        <dbReference type="ARBA" id="ARBA00022448"/>
    </source>
</evidence>
<evidence type="ECO:0000256" key="1">
    <source>
        <dbReference type="ARBA" id="ARBA00004429"/>
    </source>
</evidence>
<gene>
    <name evidence="10" type="ordered locus">Ilyop_1356</name>
</gene>
<sequence length="506" mass="58077">MKKGKLSLNLFYMTLWGIPIFIFARDFFRLEDLTEIFNASTYKTVAFSFKQASISVILSFILSIVPSYYIAYRRDRISRLLESLIFIPFFFPVISTIVAFSIIFNLGFFKEFQVLYSLKAIIIANVFYNAPIFLKYLGEGMKSIPKEILEAARLEGISEKDLFFKIKLPLIMPQIFRAFFMVFVYCFTSFAIILSLGGINYSTLEVEIATTLMGSFDFSKAFALGMVQFGILTIVNSLGQRIEGYELKGEGDVKKVSFFTKAYSIIYLICEYAVVFTGLVFAFFNFYTGKISFKAFSTLFSVELNEYYPVVKGLINSLFLSGIVSALTLIFTYLILKNYTKFTNYIIFSTFGFSSAFLAITLVYMNIIWNIPLWILLVIGYFLTSIPVAYSFMYQYIREFPKDILEAAKIDGAGKRDIFFLIEFPILKNIFISIFLQIFAIVFGEFTITYTMQVGDIFPVVSLVNYSIASDKRFLESSALSALNLIIIISLFILSQYLRDREWKNS</sequence>
<evidence type="ECO:0000256" key="8">
    <source>
        <dbReference type="RuleBase" id="RU363032"/>
    </source>
</evidence>
<feature type="transmembrane region" description="Helical" evidence="8">
    <location>
        <begin position="314"/>
        <end position="336"/>
    </location>
</feature>
<keyword evidence="3" id="KW-1003">Cell membrane</keyword>
<proteinExistence type="inferred from homology"/>
<dbReference type="InterPro" id="IPR035906">
    <property type="entry name" value="MetI-like_sf"/>
</dbReference>
<evidence type="ECO:0000256" key="3">
    <source>
        <dbReference type="ARBA" id="ARBA00022475"/>
    </source>
</evidence>
<dbReference type="PROSITE" id="PS50928">
    <property type="entry name" value="ABC_TM1"/>
    <property type="match status" value="2"/>
</dbReference>
<evidence type="ECO:0000256" key="6">
    <source>
        <dbReference type="ARBA" id="ARBA00022989"/>
    </source>
</evidence>
<feature type="transmembrane region" description="Helical" evidence="8">
    <location>
        <begin position="84"/>
        <end position="108"/>
    </location>
</feature>
<evidence type="ECO:0000313" key="10">
    <source>
        <dbReference type="EMBL" id="ADO83136.1"/>
    </source>
</evidence>
<feature type="transmembrane region" description="Helical" evidence="8">
    <location>
        <begin position="448"/>
        <end position="468"/>
    </location>
</feature>
<dbReference type="eggNOG" id="COG1178">
    <property type="taxonomic scope" value="Bacteria"/>
</dbReference>
<feature type="transmembrane region" description="Helical" evidence="8">
    <location>
        <begin position="265"/>
        <end position="287"/>
    </location>
</feature>
<dbReference type="PANTHER" id="PTHR43357:SF4">
    <property type="entry name" value="INNER MEMBRANE ABC TRANSPORTER PERMEASE PROTEIN YDCV"/>
    <property type="match status" value="1"/>
</dbReference>
<keyword evidence="5 8" id="KW-0812">Transmembrane</keyword>
<dbReference type="CDD" id="cd06261">
    <property type="entry name" value="TM_PBP2"/>
    <property type="match status" value="2"/>
</dbReference>
<evidence type="ECO:0000256" key="4">
    <source>
        <dbReference type="ARBA" id="ARBA00022519"/>
    </source>
</evidence>
<evidence type="ECO:0000259" key="9">
    <source>
        <dbReference type="PROSITE" id="PS50928"/>
    </source>
</evidence>
<dbReference type="EMBL" id="CP002281">
    <property type="protein sequence ID" value="ADO83136.1"/>
    <property type="molecule type" value="Genomic_DNA"/>
</dbReference>
<keyword evidence="7 8" id="KW-0472">Membrane</keyword>
<dbReference type="AlphaFoldDB" id="E3HA08"/>
<feature type="domain" description="ABC transmembrane type-1" evidence="9">
    <location>
        <begin position="45"/>
        <end position="239"/>
    </location>
</feature>
<organism evidence="10 11">
    <name type="scientific">Ilyobacter polytropus (strain ATCC 51220 / DSM 2926 / LMG 16218 / CuHBu1)</name>
    <dbReference type="NCBI Taxonomy" id="572544"/>
    <lineage>
        <taxon>Bacteria</taxon>
        <taxon>Fusobacteriati</taxon>
        <taxon>Fusobacteriota</taxon>
        <taxon>Fusobacteriia</taxon>
        <taxon>Fusobacteriales</taxon>
        <taxon>Fusobacteriaceae</taxon>
        <taxon>Ilyobacter</taxon>
    </lineage>
</organism>
<dbReference type="PANTHER" id="PTHR43357">
    <property type="entry name" value="INNER MEMBRANE ABC TRANSPORTER PERMEASE PROTEIN YDCV"/>
    <property type="match status" value="1"/>
</dbReference>
<dbReference type="HOGENOM" id="CLU_021838_5_0_0"/>
<keyword evidence="11" id="KW-1185">Reference proteome</keyword>
<comment type="subcellular location">
    <subcellularLocation>
        <location evidence="1">Cell inner membrane</location>
        <topology evidence="1">Multi-pass membrane protein</topology>
    </subcellularLocation>
    <subcellularLocation>
        <location evidence="8">Cell membrane</location>
        <topology evidence="8">Multi-pass membrane protein</topology>
    </subcellularLocation>
</comment>
<dbReference type="RefSeq" id="WP_013387803.1">
    <property type="nucleotide sequence ID" value="NC_014632.1"/>
</dbReference>
<feature type="transmembrane region" description="Helical" evidence="8">
    <location>
        <begin position="114"/>
        <end position="134"/>
    </location>
</feature>
<dbReference type="Pfam" id="PF00528">
    <property type="entry name" value="BPD_transp_1"/>
    <property type="match status" value="2"/>
</dbReference>
<evidence type="ECO:0000256" key="7">
    <source>
        <dbReference type="ARBA" id="ARBA00023136"/>
    </source>
</evidence>
<accession>E3HA08</accession>
<comment type="similarity">
    <text evidence="8">Belongs to the binding-protein-dependent transport system permease family.</text>
</comment>
<feature type="transmembrane region" description="Helical" evidence="8">
    <location>
        <begin position="221"/>
        <end position="239"/>
    </location>
</feature>
<feature type="transmembrane region" description="Helical" evidence="8">
    <location>
        <begin position="480"/>
        <end position="498"/>
    </location>
</feature>
<feature type="transmembrane region" description="Helical" evidence="8">
    <location>
        <begin position="345"/>
        <end position="367"/>
    </location>
</feature>
<dbReference type="SUPFAM" id="SSF161098">
    <property type="entry name" value="MetI-like"/>
    <property type="match status" value="2"/>
</dbReference>